<name>A0AAE1T9T0_9LAMI</name>
<sequence length="239" mass="27042">MAGVFGRDWIDYLLMMLGMDRWPNMYYSCLTPRTSDHSPLVLKGDCRNLPACFISKLLSLNRLCCDRERRCNGLKGETNVPGPDGFSSVSLKLPGQWWEEVSKAIRDFFKTGRLLKQLNATLLTLIPKVRNPQSVAEFRPISCCNVIYKVITKILVSRIRKILDHLISPSQNAFIPGRLISDNVLLAQELFSGYNQCRLPPRCAWILRWGRGSQTGRPHVPIPFCSGYGSPSHDLAAIY</sequence>
<dbReference type="PANTHER" id="PTHR46890:SF48">
    <property type="entry name" value="RNA-DIRECTED DNA POLYMERASE"/>
    <property type="match status" value="1"/>
</dbReference>
<dbReference type="InterPro" id="IPR000477">
    <property type="entry name" value="RT_dom"/>
</dbReference>
<dbReference type="EMBL" id="JACGWL010000213">
    <property type="protein sequence ID" value="KAK4384297.1"/>
    <property type="molecule type" value="Genomic_DNA"/>
</dbReference>
<reference evidence="2" key="2">
    <citation type="journal article" date="2024" name="Plant">
        <title>Genomic evolution and insights into agronomic trait innovations of Sesamum species.</title>
        <authorList>
            <person name="Miao H."/>
            <person name="Wang L."/>
            <person name="Qu L."/>
            <person name="Liu H."/>
            <person name="Sun Y."/>
            <person name="Le M."/>
            <person name="Wang Q."/>
            <person name="Wei S."/>
            <person name="Zheng Y."/>
            <person name="Lin W."/>
            <person name="Duan Y."/>
            <person name="Cao H."/>
            <person name="Xiong S."/>
            <person name="Wang X."/>
            <person name="Wei L."/>
            <person name="Li C."/>
            <person name="Ma Q."/>
            <person name="Ju M."/>
            <person name="Zhao R."/>
            <person name="Li G."/>
            <person name="Mu C."/>
            <person name="Tian Q."/>
            <person name="Mei H."/>
            <person name="Zhang T."/>
            <person name="Gao T."/>
            <person name="Zhang H."/>
        </authorList>
    </citation>
    <scope>NUCLEOTIDE SEQUENCE</scope>
    <source>
        <strain evidence="2">K16</strain>
    </source>
</reference>
<feature type="domain" description="Reverse transcriptase" evidence="1">
    <location>
        <begin position="135"/>
        <end position="189"/>
    </location>
</feature>
<evidence type="ECO:0000313" key="3">
    <source>
        <dbReference type="Proteomes" id="UP001289374"/>
    </source>
</evidence>
<proteinExistence type="predicted"/>
<dbReference type="AlphaFoldDB" id="A0AAE1T9T0"/>
<protein>
    <recommendedName>
        <fullName evidence="1">Reverse transcriptase domain-containing protein</fullName>
    </recommendedName>
</protein>
<dbReference type="Pfam" id="PF00078">
    <property type="entry name" value="RVT_1"/>
    <property type="match status" value="1"/>
</dbReference>
<evidence type="ECO:0000313" key="2">
    <source>
        <dbReference type="EMBL" id="KAK4384297.1"/>
    </source>
</evidence>
<dbReference type="Proteomes" id="UP001289374">
    <property type="component" value="Unassembled WGS sequence"/>
</dbReference>
<dbReference type="InterPro" id="IPR052343">
    <property type="entry name" value="Retrotransposon-Effector_Assoc"/>
</dbReference>
<comment type="caution">
    <text evidence="2">The sequence shown here is derived from an EMBL/GenBank/DDBJ whole genome shotgun (WGS) entry which is preliminary data.</text>
</comment>
<accession>A0AAE1T9T0</accession>
<organism evidence="2 3">
    <name type="scientific">Sesamum angolense</name>
    <dbReference type="NCBI Taxonomy" id="2727404"/>
    <lineage>
        <taxon>Eukaryota</taxon>
        <taxon>Viridiplantae</taxon>
        <taxon>Streptophyta</taxon>
        <taxon>Embryophyta</taxon>
        <taxon>Tracheophyta</taxon>
        <taxon>Spermatophyta</taxon>
        <taxon>Magnoliopsida</taxon>
        <taxon>eudicotyledons</taxon>
        <taxon>Gunneridae</taxon>
        <taxon>Pentapetalae</taxon>
        <taxon>asterids</taxon>
        <taxon>lamiids</taxon>
        <taxon>Lamiales</taxon>
        <taxon>Pedaliaceae</taxon>
        <taxon>Sesamum</taxon>
    </lineage>
</organism>
<dbReference type="PANTHER" id="PTHR46890">
    <property type="entry name" value="NON-LTR RETROLELEMENT REVERSE TRANSCRIPTASE-LIKE PROTEIN-RELATED"/>
    <property type="match status" value="1"/>
</dbReference>
<gene>
    <name evidence="2" type="ORF">Sango_3074700</name>
</gene>
<reference evidence="2" key="1">
    <citation type="submission" date="2020-06" db="EMBL/GenBank/DDBJ databases">
        <authorList>
            <person name="Li T."/>
            <person name="Hu X."/>
            <person name="Zhang T."/>
            <person name="Song X."/>
            <person name="Zhang H."/>
            <person name="Dai N."/>
            <person name="Sheng W."/>
            <person name="Hou X."/>
            <person name="Wei L."/>
        </authorList>
    </citation>
    <scope>NUCLEOTIDE SEQUENCE</scope>
    <source>
        <strain evidence="2">K16</strain>
        <tissue evidence="2">Leaf</tissue>
    </source>
</reference>
<evidence type="ECO:0000259" key="1">
    <source>
        <dbReference type="Pfam" id="PF00078"/>
    </source>
</evidence>
<keyword evidence="3" id="KW-1185">Reference proteome</keyword>